<dbReference type="RefSeq" id="WP_189005637.1">
    <property type="nucleotide sequence ID" value="NZ_BMPP01000004.1"/>
</dbReference>
<gene>
    <name evidence="1" type="ORF">GCM10008955_12900</name>
</gene>
<evidence type="ECO:0000313" key="2">
    <source>
        <dbReference type="Proteomes" id="UP000647587"/>
    </source>
</evidence>
<reference evidence="2" key="1">
    <citation type="journal article" date="2019" name="Int. J. Syst. Evol. Microbiol.">
        <title>The Global Catalogue of Microorganisms (GCM) 10K type strain sequencing project: providing services to taxonomists for standard genome sequencing and annotation.</title>
        <authorList>
            <consortium name="The Broad Institute Genomics Platform"/>
            <consortium name="The Broad Institute Genome Sequencing Center for Infectious Disease"/>
            <person name="Wu L."/>
            <person name="Ma J."/>
        </authorList>
    </citation>
    <scope>NUCLEOTIDE SEQUENCE [LARGE SCALE GENOMIC DNA]</scope>
    <source>
        <strain evidence="2">JCM 30331</strain>
    </source>
</reference>
<proteinExistence type="predicted"/>
<dbReference type="EMBL" id="BMPP01000004">
    <property type="protein sequence ID" value="GGK20872.1"/>
    <property type="molecule type" value="Genomic_DNA"/>
</dbReference>
<sequence>MRLLVLVLILALAAVYFTIGLRFGYVTLTPTYMWNATGQNSYAFRTLEADQSVGVKGSCQVRSGGAIVRLYDPKGGQVAGQSCQKGKWALNITGSGAAGDYRLVVDLNKFSGVLDLEEVRGGRAP</sequence>
<keyword evidence="2" id="KW-1185">Reference proteome</keyword>
<organism evidence="1 2">
    <name type="scientific">Deinococcus malanensis</name>
    <dbReference type="NCBI Taxonomy" id="1706855"/>
    <lineage>
        <taxon>Bacteria</taxon>
        <taxon>Thermotogati</taxon>
        <taxon>Deinococcota</taxon>
        <taxon>Deinococci</taxon>
        <taxon>Deinococcales</taxon>
        <taxon>Deinococcaceae</taxon>
        <taxon>Deinococcus</taxon>
    </lineage>
</organism>
<dbReference type="Proteomes" id="UP000647587">
    <property type="component" value="Unassembled WGS sequence"/>
</dbReference>
<name>A0ABQ2EU37_9DEIO</name>
<evidence type="ECO:0000313" key="1">
    <source>
        <dbReference type="EMBL" id="GGK20872.1"/>
    </source>
</evidence>
<comment type="caution">
    <text evidence="1">The sequence shown here is derived from an EMBL/GenBank/DDBJ whole genome shotgun (WGS) entry which is preliminary data.</text>
</comment>
<accession>A0ABQ2EU37</accession>
<protein>
    <submittedName>
        <fullName evidence="1">Uncharacterized protein</fullName>
    </submittedName>
</protein>